<feature type="signal peptide" evidence="1">
    <location>
        <begin position="1"/>
        <end position="22"/>
    </location>
</feature>
<evidence type="ECO:0000313" key="2">
    <source>
        <dbReference type="EMBL" id="TKZ21615.1"/>
    </source>
</evidence>
<dbReference type="OrthoDB" id="5936191at2"/>
<dbReference type="EMBL" id="SULI01000004">
    <property type="protein sequence ID" value="TKZ21615.1"/>
    <property type="molecule type" value="Genomic_DNA"/>
</dbReference>
<organism evidence="2 3">
    <name type="scientific">Shimia litoralis</name>
    <dbReference type="NCBI Taxonomy" id="420403"/>
    <lineage>
        <taxon>Bacteria</taxon>
        <taxon>Pseudomonadati</taxon>
        <taxon>Pseudomonadota</taxon>
        <taxon>Alphaproteobacteria</taxon>
        <taxon>Rhodobacterales</taxon>
        <taxon>Roseobacteraceae</taxon>
    </lineage>
</organism>
<proteinExistence type="predicted"/>
<gene>
    <name evidence="2" type="ORF">FAP39_05790</name>
</gene>
<keyword evidence="3" id="KW-1185">Reference proteome</keyword>
<protein>
    <recommendedName>
        <fullName evidence="4">Peptidoglycan-binding protein</fullName>
    </recommendedName>
</protein>
<dbReference type="SUPFAM" id="SSF52096">
    <property type="entry name" value="ClpP/crotonase"/>
    <property type="match status" value="1"/>
</dbReference>
<feature type="chain" id="PRO_5020699490" description="Peptidoglycan-binding protein" evidence="1">
    <location>
        <begin position="23"/>
        <end position="527"/>
    </location>
</feature>
<dbReference type="RefSeq" id="WP_138015443.1">
    <property type="nucleotide sequence ID" value="NZ_SULI01000004.1"/>
</dbReference>
<dbReference type="InterPro" id="IPR029045">
    <property type="entry name" value="ClpP/crotonase-like_dom_sf"/>
</dbReference>
<evidence type="ECO:0008006" key="4">
    <source>
        <dbReference type="Google" id="ProtNLM"/>
    </source>
</evidence>
<sequence length="527" mass="57228">MRILSRLLALVLTCWIAVPSFAADIRILPQNPYDDGRLRLLNLNPAYIGADGMIQRYGPPPNLDVLTEKWRWAFDGGLSGDGAHTYETLHMPAAFGSLRAGRVVHVSGQIAKGDADRLAALVRDAGLSNCLSAGYCPFTNVISLDSPGGNFAEALRMAELVRAENFVTVLGGNTRCESACALVFLAGLTTYEGFFFPRRFAHITAQLGVHQPALTLPERTYSASEVNTILALLSTSTNRVTQLFLQSGVSIGLLDAMYATPANAMHRLGPIEMAGEHIHLIAKAKDTQSDLVGALSATRGAALAYCGQQFRAMHKTSSMDIIHNLQVDVNSFITFEAGRNFACMGIRQPDNTWNTHVCGPTYCGLSGYGQVSFMQKPTTLKYYDQMDSIAVGIDNTELGIAIKDFAHRGALLAYVREFAKDDYWHFAPVPLTAAQITTPAEYCGVLDDANPELVRQVQAKLNALGINVGRPDGSPGGNTRKGIMRAHEQLLGQSNSEGRITPNLLVVLGISRDAQERFRFCASTYTH</sequence>
<evidence type="ECO:0000256" key="1">
    <source>
        <dbReference type="SAM" id="SignalP"/>
    </source>
</evidence>
<keyword evidence="1" id="KW-0732">Signal</keyword>
<comment type="caution">
    <text evidence="2">The sequence shown here is derived from an EMBL/GenBank/DDBJ whole genome shotgun (WGS) entry which is preliminary data.</text>
</comment>
<reference evidence="2 3" key="1">
    <citation type="submission" date="2019-04" db="EMBL/GenBank/DDBJ databases">
        <title>Genome sequence of Pelagicola litoralis CL-ES2.</title>
        <authorList>
            <person name="Cao J."/>
        </authorList>
    </citation>
    <scope>NUCLEOTIDE SEQUENCE [LARGE SCALE GENOMIC DNA]</scope>
    <source>
        <strain evidence="2 3">CL-ES2</strain>
    </source>
</reference>
<dbReference type="AlphaFoldDB" id="A0A4U7N6S6"/>
<name>A0A4U7N6S6_9RHOB</name>
<dbReference type="Proteomes" id="UP000306575">
    <property type="component" value="Unassembled WGS sequence"/>
</dbReference>
<accession>A0A4U7N6S6</accession>
<evidence type="ECO:0000313" key="3">
    <source>
        <dbReference type="Proteomes" id="UP000306575"/>
    </source>
</evidence>